<accession>A0A4V2V3T5</accession>
<dbReference type="Proteomes" id="UP000295097">
    <property type="component" value="Unassembled WGS sequence"/>
</dbReference>
<dbReference type="EC" id="2.1.1.177" evidence="5"/>
<keyword evidence="7" id="KW-1185">Reference proteome</keyword>
<gene>
    <name evidence="5" type="primary">rlmH</name>
    <name evidence="6" type="ORF">EDC90_10263</name>
</gene>
<dbReference type="CDD" id="cd18081">
    <property type="entry name" value="RlmH-like"/>
    <property type="match status" value="1"/>
</dbReference>
<dbReference type="EMBL" id="SMAR01000026">
    <property type="protein sequence ID" value="TCT35349.1"/>
    <property type="molecule type" value="Genomic_DNA"/>
</dbReference>
<dbReference type="OrthoDB" id="9806643at2"/>
<comment type="subcellular location">
    <subcellularLocation>
        <location evidence="5">Cytoplasm</location>
    </subcellularLocation>
</comment>
<keyword evidence="3 5" id="KW-0949">S-adenosyl-L-methionine</keyword>
<proteinExistence type="inferred from homology"/>
<name>A0A4V2V3T5_9HYPH</name>
<keyword evidence="1 5" id="KW-0489">Methyltransferase</keyword>
<evidence type="ECO:0000313" key="7">
    <source>
        <dbReference type="Proteomes" id="UP000295097"/>
    </source>
</evidence>
<evidence type="ECO:0000256" key="3">
    <source>
        <dbReference type="ARBA" id="ARBA00022691"/>
    </source>
</evidence>
<dbReference type="GO" id="GO:0005737">
    <property type="term" value="C:cytoplasm"/>
    <property type="evidence" value="ECO:0007669"/>
    <property type="project" value="UniProtKB-SubCell"/>
</dbReference>
<evidence type="ECO:0000256" key="1">
    <source>
        <dbReference type="ARBA" id="ARBA00022603"/>
    </source>
</evidence>
<evidence type="ECO:0000256" key="2">
    <source>
        <dbReference type="ARBA" id="ARBA00022679"/>
    </source>
</evidence>
<keyword evidence="2 5" id="KW-0808">Transferase</keyword>
<dbReference type="AlphaFoldDB" id="A0A4V2V3T5"/>
<comment type="subunit">
    <text evidence="5">Homodimer.</text>
</comment>
<comment type="catalytic activity">
    <reaction evidence="5">
        <text>pseudouridine(1915) in 23S rRNA + S-adenosyl-L-methionine = N(3)-methylpseudouridine(1915) in 23S rRNA + S-adenosyl-L-homocysteine + H(+)</text>
        <dbReference type="Rhea" id="RHEA:42752"/>
        <dbReference type="Rhea" id="RHEA-COMP:10221"/>
        <dbReference type="Rhea" id="RHEA-COMP:10222"/>
        <dbReference type="ChEBI" id="CHEBI:15378"/>
        <dbReference type="ChEBI" id="CHEBI:57856"/>
        <dbReference type="ChEBI" id="CHEBI:59789"/>
        <dbReference type="ChEBI" id="CHEBI:65314"/>
        <dbReference type="ChEBI" id="CHEBI:74486"/>
        <dbReference type="EC" id="2.1.1.177"/>
    </reaction>
</comment>
<dbReference type="RefSeq" id="WP_132312990.1">
    <property type="nucleotide sequence ID" value="NZ_SMAR01000026.1"/>
</dbReference>
<evidence type="ECO:0000256" key="4">
    <source>
        <dbReference type="ARBA" id="ARBA00038303"/>
    </source>
</evidence>
<comment type="caution">
    <text evidence="6">The sequence shown here is derived from an EMBL/GenBank/DDBJ whole genome shotgun (WGS) entry which is preliminary data.</text>
</comment>
<dbReference type="SUPFAM" id="SSF75217">
    <property type="entry name" value="alpha/beta knot"/>
    <property type="match status" value="1"/>
</dbReference>
<dbReference type="NCBIfam" id="NF000989">
    <property type="entry name" value="PRK00103.2-3"/>
    <property type="match status" value="1"/>
</dbReference>
<dbReference type="Pfam" id="PF02590">
    <property type="entry name" value="SPOUT_MTase"/>
    <property type="match status" value="1"/>
</dbReference>
<dbReference type="PANTHER" id="PTHR33603:SF1">
    <property type="entry name" value="RIBOSOMAL RNA LARGE SUBUNIT METHYLTRANSFERASE H"/>
    <property type="match status" value="1"/>
</dbReference>
<dbReference type="PANTHER" id="PTHR33603">
    <property type="entry name" value="METHYLTRANSFERASE"/>
    <property type="match status" value="1"/>
</dbReference>
<feature type="binding site" evidence="5">
    <location>
        <begin position="127"/>
        <end position="132"/>
    </location>
    <ligand>
        <name>S-adenosyl-L-methionine</name>
        <dbReference type="ChEBI" id="CHEBI:59789"/>
    </ligand>
</feature>
<comment type="function">
    <text evidence="5">Specifically methylates the pseudouridine at position 1915 (m3Psi1915) in 23S rRNA.</text>
</comment>
<protein>
    <recommendedName>
        <fullName evidence="5">Ribosomal RNA large subunit methyltransferase H</fullName>
        <ecNumber evidence="5">2.1.1.177</ecNumber>
    </recommendedName>
    <alternativeName>
        <fullName evidence="5">23S rRNA (pseudouridine1915-N3)-methyltransferase</fullName>
    </alternativeName>
    <alternativeName>
        <fullName evidence="5">23S rRNA m3Psi1915 methyltransferase</fullName>
    </alternativeName>
    <alternativeName>
        <fullName evidence="5">rRNA (pseudouridine-N3-)-methyltransferase RlmH</fullName>
    </alternativeName>
</protein>
<sequence>MKLGIFAVGRLKSGPEKELVARYLDRLKKTGRAQGIDFSKVTEIAESRAGNAETRKREEASALENTLSPETVLILLDEHGKSMDSVAFSGAIEKYRDQGKREIIFAIGGADGLDPALRTRADLTVNFGAMTWPHQIVRILLAEQLYRAVTLMAGHPYHRV</sequence>
<feature type="binding site" evidence="5">
    <location>
        <position position="76"/>
    </location>
    <ligand>
        <name>S-adenosyl-L-methionine</name>
        <dbReference type="ChEBI" id="CHEBI:59789"/>
    </ligand>
</feature>
<keyword evidence="5" id="KW-0698">rRNA processing</keyword>
<keyword evidence="5" id="KW-0963">Cytoplasm</keyword>
<dbReference type="PIRSF" id="PIRSF004505">
    <property type="entry name" value="MT_bac"/>
    <property type="match status" value="1"/>
</dbReference>
<evidence type="ECO:0000256" key="5">
    <source>
        <dbReference type="HAMAP-Rule" id="MF_00658"/>
    </source>
</evidence>
<dbReference type="Gene3D" id="3.40.1280.10">
    <property type="match status" value="1"/>
</dbReference>
<organism evidence="6 7">
    <name type="scientific">Martelella mediterranea</name>
    <dbReference type="NCBI Taxonomy" id="293089"/>
    <lineage>
        <taxon>Bacteria</taxon>
        <taxon>Pseudomonadati</taxon>
        <taxon>Pseudomonadota</taxon>
        <taxon>Alphaproteobacteria</taxon>
        <taxon>Hyphomicrobiales</taxon>
        <taxon>Aurantimonadaceae</taxon>
        <taxon>Martelella</taxon>
    </lineage>
</organism>
<dbReference type="GO" id="GO:0070038">
    <property type="term" value="F:rRNA (pseudouridine-N3-)-methyltransferase activity"/>
    <property type="evidence" value="ECO:0007669"/>
    <property type="project" value="UniProtKB-UniRule"/>
</dbReference>
<dbReference type="HAMAP" id="MF_00658">
    <property type="entry name" value="23SrRNA_methyltr_H"/>
    <property type="match status" value="1"/>
</dbReference>
<evidence type="ECO:0000313" key="6">
    <source>
        <dbReference type="EMBL" id="TCT35349.1"/>
    </source>
</evidence>
<dbReference type="InterPro" id="IPR003742">
    <property type="entry name" value="RlmH-like"/>
</dbReference>
<feature type="binding site" evidence="5">
    <location>
        <position position="108"/>
    </location>
    <ligand>
        <name>S-adenosyl-L-methionine</name>
        <dbReference type="ChEBI" id="CHEBI:59789"/>
    </ligand>
</feature>
<dbReference type="InterPro" id="IPR029028">
    <property type="entry name" value="Alpha/beta_knot_MTases"/>
</dbReference>
<reference evidence="6 7" key="1">
    <citation type="submission" date="2019-03" db="EMBL/GenBank/DDBJ databases">
        <title>Freshwater and sediment microbial communities from various areas in North America, analyzing microbe dynamics in response to fracking.</title>
        <authorList>
            <person name="Lamendella R."/>
        </authorList>
    </citation>
    <scope>NUCLEOTIDE SEQUENCE [LARGE SCALE GENOMIC DNA]</scope>
    <source>
        <strain evidence="6 7">175.2</strain>
    </source>
</reference>
<comment type="similarity">
    <text evidence="4 5">Belongs to the RNA methyltransferase RlmH family.</text>
</comment>
<dbReference type="InterPro" id="IPR029026">
    <property type="entry name" value="tRNA_m1G_MTases_N"/>
</dbReference>